<dbReference type="Proteomes" id="UP000677228">
    <property type="component" value="Unassembled WGS sequence"/>
</dbReference>
<organism evidence="4 5">
    <name type="scientific">Didymodactylos carnosus</name>
    <dbReference type="NCBI Taxonomy" id="1234261"/>
    <lineage>
        <taxon>Eukaryota</taxon>
        <taxon>Metazoa</taxon>
        <taxon>Spiralia</taxon>
        <taxon>Gnathifera</taxon>
        <taxon>Rotifera</taxon>
        <taxon>Eurotatoria</taxon>
        <taxon>Bdelloidea</taxon>
        <taxon>Philodinida</taxon>
        <taxon>Philodinidae</taxon>
        <taxon>Didymodactylos</taxon>
    </lineage>
</organism>
<keyword evidence="2" id="KW-0175">Coiled coil</keyword>
<feature type="non-terminal residue" evidence="4">
    <location>
        <position position="1"/>
    </location>
</feature>
<evidence type="ECO:0000313" key="3">
    <source>
        <dbReference type="EMBL" id="CAF1669126.1"/>
    </source>
</evidence>
<dbReference type="Pfam" id="PF09789">
    <property type="entry name" value="CC149"/>
    <property type="match status" value="1"/>
</dbReference>
<evidence type="ECO:0000313" key="5">
    <source>
        <dbReference type="Proteomes" id="UP000682733"/>
    </source>
</evidence>
<dbReference type="AlphaFoldDB" id="A0A8S2Y529"/>
<protein>
    <submittedName>
        <fullName evidence="4">Uncharacterized protein</fullName>
    </submittedName>
</protein>
<name>A0A8S2Y529_9BILA</name>
<dbReference type="PANTHER" id="PTHR21682">
    <property type="entry name" value="COILED-COIL DOMAIN-CONTAINING PROTEIN 149"/>
    <property type="match status" value="1"/>
</dbReference>
<dbReference type="EMBL" id="CAJOBA010106631">
    <property type="protein sequence ID" value="CAF4539752.1"/>
    <property type="molecule type" value="Genomic_DNA"/>
</dbReference>
<gene>
    <name evidence="3" type="ORF">OVA965_LOCUS45637</name>
    <name evidence="4" type="ORF">TMI583_LOCUS49316</name>
</gene>
<comment type="caution">
    <text evidence="4">The sequence shown here is derived from an EMBL/GenBank/DDBJ whole genome shotgun (WGS) entry which is preliminary data.</text>
</comment>
<dbReference type="PANTHER" id="PTHR21682:SF2">
    <property type="entry name" value="COILED-COIL DOMAIN-CONTAINING PROTEIN 149"/>
    <property type="match status" value="1"/>
</dbReference>
<reference evidence="4" key="1">
    <citation type="submission" date="2021-02" db="EMBL/GenBank/DDBJ databases">
        <authorList>
            <person name="Nowell W R."/>
        </authorList>
    </citation>
    <scope>NUCLEOTIDE SEQUENCE</scope>
</reference>
<dbReference type="EMBL" id="CAJNOK010073627">
    <property type="protein sequence ID" value="CAF1669126.1"/>
    <property type="molecule type" value="Genomic_DNA"/>
</dbReference>
<accession>A0A8S2Y529</accession>
<dbReference type="Proteomes" id="UP000682733">
    <property type="component" value="Unassembled WGS sequence"/>
</dbReference>
<dbReference type="InterPro" id="IPR019179">
    <property type="entry name" value="CC149"/>
</dbReference>
<evidence type="ECO:0000313" key="4">
    <source>
        <dbReference type="EMBL" id="CAF4539752.1"/>
    </source>
</evidence>
<sequence>MKLNQELNKMLHGDEKRVVDIESVISENRYLKENIKELIQAKNQAVTNATKYKNLLQTNRSAYNRLGKVQSSGSILTHKQ</sequence>
<evidence type="ECO:0000256" key="2">
    <source>
        <dbReference type="ARBA" id="ARBA00023054"/>
    </source>
</evidence>
<proteinExistence type="inferred from homology"/>
<comment type="similarity">
    <text evidence="1">Belongs to the CCDC149 family.</text>
</comment>
<evidence type="ECO:0000256" key="1">
    <source>
        <dbReference type="ARBA" id="ARBA00005872"/>
    </source>
</evidence>